<keyword evidence="1 8" id="KW-0723">Serine/threonine-protein kinase</keyword>
<dbReference type="Gene3D" id="3.30.200.20">
    <property type="entry name" value="Phosphorylase Kinase, domain 1"/>
    <property type="match status" value="1"/>
</dbReference>
<keyword evidence="6 7" id="KW-0067">ATP-binding</keyword>
<keyword evidence="4 7" id="KW-0547">Nucleotide-binding</keyword>
<dbReference type="OrthoDB" id="63267at2759"/>
<dbReference type="PROSITE" id="PS50011">
    <property type="entry name" value="PROTEIN_KINASE_DOM"/>
    <property type="match status" value="1"/>
</dbReference>
<dbReference type="PANTHER" id="PTHR24351">
    <property type="entry name" value="RIBOSOMAL PROTEIN S6 KINASE"/>
    <property type="match status" value="1"/>
</dbReference>
<evidence type="ECO:0000256" key="7">
    <source>
        <dbReference type="PROSITE-ProRule" id="PRU10141"/>
    </source>
</evidence>
<evidence type="ECO:0000313" key="11">
    <source>
        <dbReference type="Proteomes" id="UP000053237"/>
    </source>
</evidence>
<evidence type="ECO:0000256" key="2">
    <source>
        <dbReference type="ARBA" id="ARBA00022553"/>
    </source>
</evidence>
<evidence type="ECO:0000256" key="4">
    <source>
        <dbReference type="ARBA" id="ARBA00022741"/>
    </source>
</evidence>
<evidence type="ECO:0000256" key="1">
    <source>
        <dbReference type="ARBA" id="ARBA00022527"/>
    </source>
</evidence>
<dbReference type="CDD" id="cd05123">
    <property type="entry name" value="STKc_AGC"/>
    <property type="match status" value="1"/>
</dbReference>
<reference evidence="10 11" key="1">
    <citation type="submission" date="2012-05" db="EMBL/GenBank/DDBJ databases">
        <title>Recombination and specialization in a pathogen metapopulation.</title>
        <authorList>
            <person name="Gardiner A."/>
            <person name="Kemen E."/>
            <person name="Schultz-Larsen T."/>
            <person name="MacLean D."/>
            <person name="Van Oosterhout C."/>
            <person name="Jones J.D.G."/>
        </authorList>
    </citation>
    <scope>NUCLEOTIDE SEQUENCE [LARGE SCALE GENOMIC DNA]</scope>
    <source>
        <strain evidence="10 11">Ac Nc2</strain>
    </source>
</reference>
<dbReference type="PROSITE" id="PS00107">
    <property type="entry name" value="PROTEIN_KINASE_ATP"/>
    <property type="match status" value="1"/>
</dbReference>
<dbReference type="InterPro" id="IPR008271">
    <property type="entry name" value="Ser/Thr_kinase_AS"/>
</dbReference>
<dbReference type="Pfam" id="PF00069">
    <property type="entry name" value="Pkinase"/>
    <property type="match status" value="1"/>
</dbReference>
<evidence type="ECO:0000256" key="6">
    <source>
        <dbReference type="ARBA" id="ARBA00022840"/>
    </source>
</evidence>
<evidence type="ECO:0000259" key="9">
    <source>
        <dbReference type="PROSITE" id="PS50011"/>
    </source>
</evidence>
<dbReference type="InterPro" id="IPR017441">
    <property type="entry name" value="Protein_kinase_ATP_BS"/>
</dbReference>
<evidence type="ECO:0000256" key="5">
    <source>
        <dbReference type="ARBA" id="ARBA00022777"/>
    </source>
</evidence>
<dbReference type="AlphaFoldDB" id="A0A024GVH3"/>
<dbReference type="SMART" id="SM00220">
    <property type="entry name" value="S_TKc"/>
    <property type="match status" value="1"/>
</dbReference>
<dbReference type="GO" id="GO:0004674">
    <property type="term" value="F:protein serine/threonine kinase activity"/>
    <property type="evidence" value="ECO:0007669"/>
    <property type="project" value="UniProtKB-KW"/>
</dbReference>
<dbReference type="Gene3D" id="1.10.510.10">
    <property type="entry name" value="Transferase(Phosphotransferase) domain 1"/>
    <property type="match status" value="1"/>
</dbReference>
<comment type="caution">
    <text evidence="10">The sequence shown here is derived from an EMBL/GenBank/DDBJ whole genome shotgun (WGS) entry which is preliminary data.</text>
</comment>
<dbReference type="InterPro" id="IPR000719">
    <property type="entry name" value="Prot_kinase_dom"/>
</dbReference>
<evidence type="ECO:0000256" key="8">
    <source>
        <dbReference type="RuleBase" id="RU000304"/>
    </source>
</evidence>
<organism evidence="10 11">
    <name type="scientific">Albugo candida</name>
    <dbReference type="NCBI Taxonomy" id="65357"/>
    <lineage>
        <taxon>Eukaryota</taxon>
        <taxon>Sar</taxon>
        <taxon>Stramenopiles</taxon>
        <taxon>Oomycota</taxon>
        <taxon>Peronosporomycetes</taxon>
        <taxon>Albuginales</taxon>
        <taxon>Albuginaceae</taxon>
        <taxon>Albugo</taxon>
    </lineage>
</organism>
<keyword evidence="11" id="KW-1185">Reference proteome</keyword>
<accession>A0A024GVH3</accession>
<dbReference type="PROSITE" id="PS00108">
    <property type="entry name" value="PROTEIN_KINASE_ST"/>
    <property type="match status" value="1"/>
</dbReference>
<sequence>MGSNSSKYLCGHSDKKSNPLFMNTWTCSSELLPFLVNSNTASLSDSDSDEGLNSLHPSLADNIMKLPSAFSDRGHQIRHVETNVDNSEEKLVRVKRRARVVRAILASEDTAVESDTLIASSLDPPHTNGSTKATTHDFAYLRVLGKGATGMVVLVRHKLTQKLYAMKIVSKQSIREKNLVTKILSERDILGGTQHPLLVHLHWAFQTANYLLLVTEFCSGGEICTHLQMLGRFTETVARFYAAQLVLALEHLHRHGIVYRDLKPENILLSESGHLKLIDFGLSKFGVTEANNGANTLCGSWEYVAPEVLEGCEYGTAVDWWSFGAVLYEFLTGLPPWYCQNLEKMRRNILKCPLQFPHHVSVEAENLIRGLLSRNPSKRLGTTHGSMELKQHIFFCTTDWEMMSFQEVQPPIQPIKQEFRNLERGVTSLSKSMTSTSFESSHDEFHDFDFRQKDVLHVELGNKLDHGEKRVVICRKSVSSEASQGPT</sequence>
<gene>
    <name evidence="10" type="ORF">BN9_126030</name>
</gene>
<dbReference type="GO" id="GO:0005524">
    <property type="term" value="F:ATP binding"/>
    <property type="evidence" value="ECO:0007669"/>
    <property type="project" value="UniProtKB-UniRule"/>
</dbReference>
<feature type="domain" description="Protein kinase" evidence="9">
    <location>
        <begin position="138"/>
        <end position="395"/>
    </location>
</feature>
<dbReference type="Proteomes" id="UP000053237">
    <property type="component" value="Unassembled WGS sequence"/>
</dbReference>
<dbReference type="STRING" id="65357.A0A024GVH3"/>
<dbReference type="SUPFAM" id="SSF56112">
    <property type="entry name" value="Protein kinase-like (PK-like)"/>
    <property type="match status" value="1"/>
</dbReference>
<name>A0A024GVH3_9STRA</name>
<comment type="similarity">
    <text evidence="8">Belongs to the protein kinase superfamily.</text>
</comment>
<dbReference type="InParanoid" id="A0A024GVH3"/>
<keyword evidence="3" id="KW-0808">Transferase</keyword>
<dbReference type="EMBL" id="CAIX01000874">
    <property type="protein sequence ID" value="CCI50620.1"/>
    <property type="molecule type" value="Genomic_DNA"/>
</dbReference>
<dbReference type="FunFam" id="1.10.510.10:FF:000008">
    <property type="entry name" value="Non-specific serine/threonine protein kinase"/>
    <property type="match status" value="1"/>
</dbReference>
<evidence type="ECO:0000256" key="3">
    <source>
        <dbReference type="ARBA" id="ARBA00022679"/>
    </source>
</evidence>
<keyword evidence="2" id="KW-0597">Phosphoprotein</keyword>
<keyword evidence="5" id="KW-0418">Kinase</keyword>
<dbReference type="InterPro" id="IPR011009">
    <property type="entry name" value="Kinase-like_dom_sf"/>
</dbReference>
<dbReference type="InterPro" id="IPR045270">
    <property type="entry name" value="STKc_AGC"/>
</dbReference>
<protein>
    <recommendedName>
        <fullName evidence="9">Protein kinase domain-containing protein</fullName>
    </recommendedName>
</protein>
<proteinExistence type="inferred from homology"/>
<evidence type="ECO:0000313" key="10">
    <source>
        <dbReference type="EMBL" id="CCI50620.1"/>
    </source>
</evidence>
<feature type="binding site" evidence="7">
    <location>
        <position position="167"/>
    </location>
    <ligand>
        <name>ATP</name>
        <dbReference type="ChEBI" id="CHEBI:30616"/>
    </ligand>
</feature>